<dbReference type="SUPFAM" id="SSF50978">
    <property type="entry name" value="WD40 repeat-like"/>
    <property type="match status" value="1"/>
</dbReference>
<feature type="repeat" description="WD" evidence="5">
    <location>
        <begin position="308"/>
        <end position="348"/>
    </location>
</feature>
<dbReference type="FunCoup" id="A0A316V648">
    <property type="interactions" value="448"/>
</dbReference>
<dbReference type="CDD" id="cd00200">
    <property type="entry name" value="WD40"/>
    <property type="match status" value="1"/>
</dbReference>
<dbReference type="OrthoDB" id="10267436at2759"/>
<evidence type="ECO:0000313" key="7">
    <source>
        <dbReference type="EMBL" id="PWN33069.1"/>
    </source>
</evidence>
<dbReference type="GO" id="GO:0000027">
    <property type="term" value="P:ribosomal large subunit assembly"/>
    <property type="evidence" value="ECO:0007669"/>
    <property type="project" value="TreeGrafter"/>
</dbReference>
<keyword evidence="3" id="KW-0677">Repeat</keyword>
<accession>A0A316V648</accession>
<dbReference type="PANTHER" id="PTHR19848:SF0">
    <property type="entry name" value="NOTCHLESS PROTEIN HOMOLOG 1"/>
    <property type="match status" value="1"/>
</dbReference>
<dbReference type="PROSITE" id="PS50294">
    <property type="entry name" value="WD_REPEATS_REGION"/>
    <property type="match status" value="7"/>
</dbReference>
<evidence type="ECO:0000313" key="8">
    <source>
        <dbReference type="Proteomes" id="UP000245771"/>
    </source>
</evidence>
<dbReference type="Proteomes" id="UP000245771">
    <property type="component" value="Unassembled WGS sequence"/>
</dbReference>
<evidence type="ECO:0000256" key="5">
    <source>
        <dbReference type="PROSITE-ProRule" id="PRU00221"/>
    </source>
</evidence>
<feature type="repeat" description="WD" evidence="5">
    <location>
        <begin position="225"/>
        <end position="266"/>
    </location>
</feature>
<dbReference type="PROSITE" id="PS00678">
    <property type="entry name" value="WD_REPEATS_1"/>
    <property type="match status" value="5"/>
</dbReference>
<evidence type="ECO:0000256" key="6">
    <source>
        <dbReference type="SAM" id="MobiDB-lite"/>
    </source>
</evidence>
<dbReference type="PROSITE" id="PS50082">
    <property type="entry name" value="WD_REPEATS_2"/>
    <property type="match status" value="7"/>
</dbReference>
<dbReference type="GeneID" id="37019193"/>
<dbReference type="InterPro" id="IPR036322">
    <property type="entry name" value="WD40_repeat_dom_sf"/>
</dbReference>
<dbReference type="EMBL" id="KZ819605">
    <property type="protein sequence ID" value="PWN33069.1"/>
    <property type="molecule type" value="Genomic_DNA"/>
</dbReference>
<feature type="compositionally biased region" description="Basic and acidic residues" evidence="6">
    <location>
        <begin position="78"/>
        <end position="95"/>
    </location>
</feature>
<dbReference type="InterPro" id="IPR001632">
    <property type="entry name" value="WD40_G-protein_beta-like"/>
</dbReference>
<feature type="repeat" description="WD" evidence="5">
    <location>
        <begin position="495"/>
        <end position="536"/>
    </location>
</feature>
<keyword evidence="8" id="KW-1185">Reference proteome</keyword>
<feature type="compositionally biased region" description="Acidic residues" evidence="6">
    <location>
        <begin position="96"/>
        <end position="107"/>
    </location>
</feature>
<feature type="region of interest" description="Disordered" evidence="6">
    <location>
        <begin position="78"/>
        <end position="107"/>
    </location>
</feature>
<dbReference type="PRINTS" id="PR00319">
    <property type="entry name" value="GPROTEINB"/>
</dbReference>
<evidence type="ECO:0000256" key="1">
    <source>
        <dbReference type="ARBA" id="ARBA00004604"/>
    </source>
</evidence>
<dbReference type="PANTHER" id="PTHR19848">
    <property type="entry name" value="WD40 REPEAT PROTEIN"/>
    <property type="match status" value="1"/>
</dbReference>
<sequence>MATLVPPKSAKRARLEQAAEDARAAQLAEAGRIGPSSATLVVQFRDSNGSALGPVISLPADTGAGQMNMIVNQLRRQMRAEKKANRTREERKKAAEEDESSDEEDDEDLPFAFHVALDENGERKDIPINLQTRLTIAKNLKEDVLMTKQAQQMGLSEEDTLNVVFEPQAVFRVRPVRRCSTTLNGHASPILCSTFSPSGTLLVTGAGDKTARIWDLTSELPLHTLTGHAGWVLCAEWEGRERRLATGDMNGEVRIWDATDSTQGKTGRLAWGSKTGDQVRAEQGDSTEKLTSAQMRSLRHASPKGHVLKGHAKWITSLAWEPIHLNPSQPRLASSSKDGTVRVWNATSRLCQYALGAHTASVNVVRWGGRGLLYTASSDRTIKVWDAKDGKMIRSLNEHAHWINTLSLSTDWVLRTGPFDHLGKVADKTDAKTEEELDQQVQKAAEARFKAATAGNKAEQLISGSDDHTLYLWPPQSHLDNGEGAATPKKPIARLTGHQKLVNHVCFSPNGQWIASASFDNSVKLWEARTGKFVATLRGHVASVYRIAWSADSRMLISASKDSTLKLWDLRTFKIRQDLPGHSDEVYCVDFAADKVASGGRDKVLKIWRN</sequence>
<proteinExistence type="predicted"/>
<dbReference type="RefSeq" id="XP_025353371.1">
    <property type="nucleotide sequence ID" value="XM_025497412.1"/>
</dbReference>
<dbReference type="AlphaFoldDB" id="A0A316V648"/>
<dbReference type="InterPro" id="IPR020472">
    <property type="entry name" value="WD40_PAC1"/>
</dbReference>
<evidence type="ECO:0000256" key="2">
    <source>
        <dbReference type="ARBA" id="ARBA00022574"/>
    </source>
</evidence>
<dbReference type="InParanoid" id="A0A316V648"/>
<dbReference type="PRINTS" id="PR00320">
    <property type="entry name" value="GPROTEINBRPT"/>
</dbReference>
<organism evidence="7 8">
    <name type="scientific">Meira miltonrushii</name>
    <dbReference type="NCBI Taxonomy" id="1280837"/>
    <lineage>
        <taxon>Eukaryota</taxon>
        <taxon>Fungi</taxon>
        <taxon>Dikarya</taxon>
        <taxon>Basidiomycota</taxon>
        <taxon>Ustilaginomycotina</taxon>
        <taxon>Exobasidiomycetes</taxon>
        <taxon>Exobasidiales</taxon>
        <taxon>Brachybasidiaceae</taxon>
        <taxon>Meira</taxon>
    </lineage>
</organism>
<dbReference type="InterPro" id="IPR015943">
    <property type="entry name" value="WD40/YVTN_repeat-like_dom_sf"/>
</dbReference>
<dbReference type="GO" id="GO:0005730">
    <property type="term" value="C:nucleolus"/>
    <property type="evidence" value="ECO:0007669"/>
    <property type="project" value="UniProtKB-SubCell"/>
</dbReference>
<dbReference type="STRING" id="1280837.A0A316V648"/>
<dbReference type="SMART" id="SM00320">
    <property type="entry name" value="WD40"/>
    <property type="match status" value="8"/>
</dbReference>
<comment type="subcellular location">
    <subcellularLocation>
        <location evidence="1">Nucleus</location>
        <location evidence="1">Nucleolus</location>
    </subcellularLocation>
</comment>
<keyword evidence="2 5" id="KW-0853">WD repeat</keyword>
<gene>
    <name evidence="7" type="ORF">FA14DRAFT_149842</name>
</gene>
<evidence type="ECO:0000256" key="3">
    <source>
        <dbReference type="ARBA" id="ARBA00022737"/>
    </source>
</evidence>
<feature type="repeat" description="WD" evidence="5">
    <location>
        <begin position="537"/>
        <end position="578"/>
    </location>
</feature>
<dbReference type="Gene3D" id="2.130.10.10">
    <property type="entry name" value="YVTN repeat-like/Quinoprotein amine dehydrogenase"/>
    <property type="match status" value="1"/>
</dbReference>
<dbReference type="InterPro" id="IPR001680">
    <property type="entry name" value="WD40_rpt"/>
</dbReference>
<feature type="repeat" description="WD" evidence="5">
    <location>
        <begin position="579"/>
        <end position="610"/>
    </location>
</feature>
<dbReference type="InterPro" id="IPR019775">
    <property type="entry name" value="WD40_repeat_CS"/>
</dbReference>
<feature type="repeat" description="WD" evidence="5">
    <location>
        <begin position="183"/>
        <end position="224"/>
    </location>
</feature>
<dbReference type="Pfam" id="PF00400">
    <property type="entry name" value="WD40"/>
    <property type="match status" value="7"/>
</dbReference>
<evidence type="ECO:0000256" key="4">
    <source>
        <dbReference type="ARBA" id="ARBA00023242"/>
    </source>
</evidence>
<keyword evidence="4" id="KW-0539">Nucleus</keyword>
<name>A0A316V648_9BASI</name>
<protein>
    <submittedName>
        <fullName evidence="7">WD40 repeat-like protein</fullName>
    </submittedName>
</protein>
<reference evidence="7 8" key="1">
    <citation type="journal article" date="2018" name="Mol. Biol. Evol.">
        <title>Broad Genomic Sampling Reveals a Smut Pathogenic Ancestry of the Fungal Clade Ustilaginomycotina.</title>
        <authorList>
            <person name="Kijpornyongpan T."/>
            <person name="Mondo S.J."/>
            <person name="Barry K."/>
            <person name="Sandor L."/>
            <person name="Lee J."/>
            <person name="Lipzen A."/>
            <person name="Pangilinan J."/>
            <person name="LaButti K."/>
            <person name="Hainaut M."/>
            <person name="Henrissat B."/>
            <person name="Grigoriev I.V."/>
            <person name="Spatafora J.W."/>
            <person name="Aime M.C."/>
        </authorList>
    </citation>
    <scope>NUCLEOTIDE SEQUENCE [LARGE SCALE GENOMIC DNA]</scope>
    <source>
        <strain evidence="7 8">MCA 3882</strain>
    </source>
</reference>
<feature type="repeat" description="WD" evidence="5">
    <location>
        <begin position="355"/>
        <end position="395"/>
    </location>
</feature>